<dbReference type="OrthoDB" id="10041690at2759"/>
<evidence type="ECO:0000256" key="1">
    <source>
        <dbReference type="ARBA" id="ARBA00022729"/>
    </source>
</evidence>
<dbReference type="GO" id="GO:0030431">
    <property type="term" value="P:sleep"/>
    <property type="evidence" value="ECO:0007669"/>
    <property type="project" value="InterPro"/>
</dbReference>
<accession>A0A815J6K5</accession>
<dbReference type="Proteomes" id="UP000663891">
    <property type="component" value="Unassembled WGS sequence"/>
</dbReference>
<evidence type="ECO:0000313" key="5">
    <source>
        <dbReference type="Proteomes" id="UP000663891"/>
    </source>
</evidence>
<dbReference type="EMBL" id="CAJNON010000787">
    <property type="protein sequence ID" value="CAF1378247.1"/>
    <property type="molecule type" value="Genomic_DNA"/>
</dbReference>
<keyword evidence="2" id="KW-0325">Glycoprotein</keyword>
<feature type="chain" id="PRO_5032743644" evidence="3">
    <location>
        <begin position="20"/>
        <end position="242"/>
    </location>
</feature>
<dbReference type="PANTHER" id="PTHR33562">
    <property type="entry name" value="ATILLA, ISOFORM B-RELATED-RELATED"/>
    <property type="match status" value="1"/>
</dbReference>
<dbReference type="InterPro" id="IPR050975">
    <property type="entry name" value="Sleep_regulator"/>
</dbReference>
<dbReference type="Pfam" id="PF17064">
    <property type="entry name" value="QVR"/>
    <property type="match status" value="1"/>
</dbReference>
<proteinExistence type="predicted"/>
<evidence type="ECO:0000313" key="4">
    <source>
        <dbReference type="EMBL" id="CAF1378247.1"/>
    </source>
</evidence>
<dbReference type="GO" id="GO:0032222">
    <property type="term" value="P:regulation of synaptic transmission, cholinergic"/>
    <property type="evidence" value="ECO:0007669"/>
    <property type="project" value="InterPro"/>
</dbReference>
<evidence type="ECO:0000256" key="2">
    <source>
        <dbReference type="ARBA" id="ARBA00023180"/>
    </source>
</evidence>
<gene>
    <name evidence="4" type="ORF">VCS650_LOCUS35253</name>
</gene>
<name>A0A815J6K5_9BILA</name>
<sequence>MQSIFIVLLALGCISIVNTYQCYTCKSSINGGCEDPFNATAMTDKNKMEASGDGACMKITLTTKSGSITTRDFNEFPVLCLGGMNGCDERSGNLLDSNICCCTSDLCNGVSTVQQKPLTVFLTMRCISIVNTYECYECSSDKNSACGYPFKANGMSDKEKESTTVACMKTITGTTIARGAAPDALACTGGLNGCKKYSVGIVTNTLCCCTSDLCNGVSIVQQKPLIVFFTMSTLAILAYRLY</sequence>
<dbReference type="AlphaFoldDB" id="A0A815J6K5"/>
<evidence type="ECO:0000256" key="3">
    <source>
        <dbReference type="SAM" id="SignalP"/>
    </source>
</evidence>
<reference evidence="4" key="1">
    <citation type="submission" date="2021-02" db="EMBL/GenBank/DDBJ databases">
        <authorList>
            <person name="Nowell W R."/>
        </authorList>
    </citation>
    <scope>NUCLEOTIDE SEQUENCE</scope>
</reference>
<protein>
    <submittedName>
        <fullName evidence="4">Uncharacterized protein</fullName>
    </submittedName>
</protein>
<organism evidence="4 5">
    <name type="scientific">Adineta steineri</name>
    <dbReference type="NCBI Taxonomy" id="433720"/>
    <lineage>
        <taxon>Eukaryota</taxon>
        <taxon>Metazoa</taxon>
        <taxon>Spiralia</taxon>
        <taxon>Gnathifera</taxon>
        <taxon>Rotifera</taxon>
        <taxon>Eurotatoria</taxon>
        <taxon>Bdelloidea</taxon>
        <taxon>Adinetida</taxon>
        <taxon>Adinetidae</taxon>
        <taxon>Adineta</taxon>
    </lineage>
</organism>
<dbReference type="PANTHER" id="PTHR33562:SF20">
    <property type="entry name" value="PROTEIN QUIVER"/>
    <property type="match status" value="1"/>
</dbReference>
<dbReference type="InterPro" id="IPR031424">
    <property type="entry name" value="QVR-like"/>
</dbReference>
<feature type="signal peptide" evidence="3">
    <location>
        <begin position="1"/>
        <end position="19"/>
    </location>
</feature>
<comment type="caution">
    <text evidence="4">The sequence shown here is derived from an EMBL/GenBank/DDBJ whole genome shotgun (WGS) entry which is preliminary data.</text>
</comment>
<keyword evidence="1 3" id="KW-0732">Signal</keyword>